<gene>
    <name evidence="1" type="ORF">O6H91_09G061300</name>
</gene>
<protein>
    <submittedName>
        <fullName evidence="1">Uncharacterized protein</fullName>
    </submittedName>
</protein>
<reference evidence="2" key="1">
    <citation type="journal article" date="2024" name="Proc. Natl. Acad. Sci. U.S.A.">
        <title>Extraordinary preservation of gene collinearity over three hundred million years revealed in homosporous lycophytes.</title>
        <authorList>
            <person name="Li C."/>
            <person name="Wickell D."/>
            <person name="Kuo L.Y."/>
            <person name="Chen X."/>
            <person name="Nie B."/>
            <person name="Liao X."/>
            <person name="Peng D."/>
            <person name="Ji J."/>
            <person name="Jenkins J."/>
            <person name="Williams M."/>
            <person name="Shu S."/>
            <person name="Plott C."/>
            <person name="Barry K."/>
            <person name="Rajasekar S."/>
            <person name="Grimwood J."/>
            <person name="Han X."/>
            <person name="Sun S."/>
            <person name="Hou Z."/>
            <person name="He W."/>
            <person name="Dai G."/>
            <person name="Sun C."/>
            <person name="Schmutz J."/>
            <person name="Leebens-Mack J.H."/>
            <person name="Li F.W."/>
            <person name="Wang L."/>
        </authorList>
    </citation>
    <scope>NUCLEOTIDE SEQUENCE [LARGE SCALE GENOMIC DNA]</scope>
    <source>
        <strain evidence="2">cv. PW_Plant_1</strain>
    </source>
</reference>
<keyword evidence="2" id="KW-1185">Reference proteome</keyword>
<proteinExistence type="predicted"/>
<evidence type="ECO:0000313" key="1">
    <source>
        <dbReference type="EMBL" id="KAJ7544004.1"/>
    </source>
</evidence>
<dbReference type="Proteomes" id="UP001162992">
    <property type="component" value="Chromosome 9"/>
</dbReference>
<sequence>MRFLQIALLCGLLALLQGSVAEEFIVGGRAGWQARSVDYAQWSARNAYRPGDSLVFPYDQGAQSVMRVSQEDFYKCRTNNPIEHYVDGNTIVRLDRDNYYFISGIPGHCNAGMKLEVVLAGVLAGGTPSATPSSGPAVPPVRTPSASPKTPPTSTPVPSPPVAPAPAVSTPTPTVAPAPAVSTPTPATSAPSPVTAAPPSPLAAPVPGPATPTPSQSPLVSSVPPVFAPTSLPPTAEGPSVPGGNAASALSSSLATIFIALLVVSFSLN</sequence>
<evidence type="ECO:0000313" key="2">
    <source>
        <dbReference type="Proteomes" id="UP001162992"/>
    </source>
</evidence>
<dbReference type="EMBL" id="CM055100">
    <property type="protein sequence ID" value="KAJ7544004.1"/>
    <property type="molecule type" value="Genomic_DNA"/>
</dbReference>
<organism evidence="1 2">
    <name type="scientific">Diphasiastrum complanatum</name>
    <name type="common">Issler's clubmoss</name>
    <name type="synonym">Lycopodium complanatum</name>
    <dbReference type="NCBI Taxonomy" id="34168"/>
    <lineage>
        <taxon>Eukaryota</taxon>
        <taxon>Viridiplantae</taxon>
        <taxon>Streptophyta</taxon>
        <taxon>Embryophyta</taxon>
        <taxon>Tracheophyta</taxon>
        <taxon>Lycopodiopsida</taxon>
        <taxon>Lycopodiales</taxon>
        <taxon>Lycopodiaceae</taxon>
        <taxon>Lycopodioideae</taxon>
        <taxon>Diphasiastrum</taxon>
    </lineage>
</organism>
<name>A0ACC2CPN3_DIPCM</name>
<comment type="caution">
    <text evidence="1">The sequence shown here is derived from an EMBL/GenBank/DDBJ whole genome shotgun (WGS) entry which is preliminary data.</text>
</comment>
<accession>A0ACC2CPN3</accession>